<dbReference type="EMBL" id="QUSW01000002">
    <property type="protein sequence ID" value="RQP25148.1"/>
    <property type="molecule type" value="Genomic_DNA"/>
</dbReference>
<dbReference type="SUPFAM" id="SSF56300">
    <property type="entry name" value="Metallo-dependent phosphatases"/>
    <property type="match status" value="1"/>
</dbReference>
<dbReference type="PIRSF" id="PIRSF008292">
    <property type="entry name" value="UCP008292"/>
    <property type="match status" value="1"/>
</dbReference>
<feature type="domain" description="Calcineurin-like phosphoesterase" evidence="3">
    <location>
        <begin position="10"/>
        <end position="208"/>
    </location>
</feature>
<dbReference type="Proteomes" id="UP000267464">
    <property type="component" value="Unassembled WGS sequence"/>
</dbReference>
<organism evidence="4 5">
    <name type="scientific">Piscinibacter terrae</name>
    <dbReference type="NCBI Taxonomy" id="2496871"/>
    <lineage>
        <taxon>Bacteria</taxon>
        <taxon>Pseudomonadati</taxon>
        <taxon>Pseudomonadota</taxon>
        <taxon>Betaproteobacteria</taxon>
        <taxon>Burkholderiales</taxon>
        <taxon>Sphaerotilaceae</taxon>
        <taxon>Piscinibacter</taxon>
    </lineage>
</organism>
<dbReference type="InterPro" id="IPR051158">
    <property type="entry name" value="Metallophosphoesterase_sf"/>
</dbReference>
<proteinExistence type="predicted"/>
<dbReference type="AlphaFoldDB" id="A0A3N7HS83"/>
<accession>A0A3N7HS83</accession>
<evidence type="ECO:0000313" key="4">
    <source>
        <dbReference type="EMBL" id="RQP25148.1"/>
    </source>
</evidence>
<evidence type="ECO:0000313" key="5">
    <source>
        <dbReference type="Proteomes" id="UP000267464"/>
    </source>
</evidence>
<dbReference type="GO" id="GO:0046872">
    <property type="term" value="F:metal ion binding"/>
    <property type="evidence" value="ECO:0007669"/>
    <property type="project" value="UniProtKB-KW"/>
</dbReference>
<name>A0A3N7HS83_9BURK</name>
<dbReference type="GO" id="GO:0009245">
    <property type="term" value="P:lipid A biosynthetic process"/>
    <property type="evidence" value="ECO:0007669"/>
    <property type="project" value="TreeGrafter"/>
</dbReference>
<keyword evidence="2" id="KW-0378">Hydrolase</keyword>
<dbReference type="InterPro" id="IPR016538">
    <property type="entry name" value="UCP008292"/>
</dbReference>
<dbReference type="Pfam" id="PF00149">
    <property type="entry name" value="Metallophos"/>
    <property type="match status" value="1"/>
</dbReference>
<sequence>MPEARPDTVRFAAVGDIHCTKDSAGTLRGFFAQASEAADALLLCGDLTDYGTSAEAKVLADELSVVSVPMVAVLGNHDFESGTPDEVRRILNGVGVQVLDGEAVEVLGVGIAGAKGFCGGFGRGSLGPWGEQAIKLFVQEAINEALKLESALAKLRTPRRIALLHYSPIAATVEGEPMEIFPFLGSSRLEDPLVRYPVDWVVHGHAHRGTPEGRTVGGVPVYNVARPLLTRTGDGKGFRVLEVAWQEAAPEPVAVAAAG</sequence>
<gene>
    <name evidence="4" type="ORF">DZC73_09880</name>
</gene>
<dbReference type="PANTHER" id="PTHR31302:SF31">
    <property type="entry name" value="PHOSPHODIESTERASE YAEI"/>
    <property type="match status" value="1"/>
</dbReference>
<dbReference type="OrthoDB" id="9783437at2"/>
<dbReference type="GO" id="GO:0016020">
    <property type="term" value="C:membrane"/>
    <property type="evidence" value="ECO:0007669"/>
    <property type="project" value="GOC"/>
</dbReference>
<dbReference type="Gene3D" id="3.60.21.10">
    <property type="match status" value="1"/>
</dbReference>
<evidence type="ECO:0000259" key="3">
    <source>
        <dbReference type="Pfam" id="PF00149"/>
    </source>
</evidence>
<keyword evidence="1" id="KW-0479">Metal-binding</keyword>
<reference evidence="4 5" key="1">
    <citation type="submission" date="2018-08" db="EMBL/GenBank/DDBJ databases">
        <authorList>
            <person name="Khan S.A."/>
            <person name="Jeon C.O."/>
            <person name="Chun B.H."/>
            <person name="Jeong S.E."/>
        </authorList>
    </citation>
    <scope>NUCLEOTIDE SEQUENCE [LARGE SCALE GENOMIC DNA]</scope>
    <source>
        <strain evidence="4 5">S-16</strain>
    </source>
</reference>
<keyword evidence="5" id="KW-1185">Reference proteome</keyword>
<reference evidence="4 5" key="2">
    <citation type="submission" date="2018-12" db="EMBL/GenBank/DDBJ databases">
        <title>Rhizobacter gummiphilus sp. nov., a rubber-degrading bacterium isolated from the soil of a botanical garden in Japan.</title>
        <authorList>
            <person name="Shunsuke S.S."/>
        </authorList>
    </citation>
    <scope>NUCLEOTIDE SEQUENCE [LARGE SCALE GENOMIC DNA]</scope>
    <source>
        <strain evidence="4 5">S-16</strain>
    </source>
</reference>
<protein>
    <submittedName>
        <fullName evidence="4">Metallophosphoesterase</fullName>
    </submittedName>
</protein>
<dbReference type="InterPro" id="IPR004843">
    <property type="entry name" value="Calcineurin-like_PHP"/>
</dbReference>
<dbReference type="RefSeq" id="WP_124540053.1">
    <property type="nucleotide sequence ID" value="NZ_QUSW01000002.1"/>
</dbReference>
<dbReference type="PANTHER" id="PTHR31302">
    <property type="entry name" value="TRANSMEMBRANE PROTEIN WITH METALLOPHOSPHOESTERASE DOMAIN-RELATED"/>
    <property type="match status" value="1"/>
</dbReference>
<dbReference type="GO" id="GO:0008758">
    <property type="term" value="F:UDP-2,3-diacylglucosamine hydrolase activity"/>
    <property type="evidence" value="ECO:0007669"/>
    <property type="project" value="TreeGrafter"/>
</dbReference>
<dbReference type="InterPro" id="IPR029052">
    <property type="entry name" value="Metallo-depent_PP-like"/>
</dbReference>
<evidence type="ECO:0000256" key="1">
    <source>
        <dbReference type="ARBA" id="ARBA00022723"/>
    </source>
</evidence>
<evidence type="ECO:0000256" key="2">
    <source>
        <dbReference type="ARBA" id="ARBA00022801"/>
    </source>
</evidence>
<comment type="caution">
    <text evidence="4">The sequence shown here is derived from an EMBL/GenBank/DDBJ whole genome shotgun (WGS) entry which is preliminary data.</text>
</comment>